<evidence type="ECO:0000313" key="1">
    <source>
        <dbReference type="EMBL" id="RZQ51167.1"/>
    </source>
</evidence>
<evidence type="ECO:0000313" key="2">
    <source>
        <dbReference type="Proteomes" id="UP000291338"/>
    </source>
</evidence>
<dbReference type="EMBL" id="PPSX01000172">
    <property type="protein sequence ID" value="RZQ51167.1"/>
    <property type="molecule type" value="Genomic_DNA"/>
</dbReference>
<dbReference type="Proteomes" id="UP000291338">
    <property type="component" value="Unassembled WGS sequence"/>
</dbReference>
<reference evidence="1 2" key="1">
    <citation type="submission" date="2018-01" db="EMBL/GenBank/DDBJ databases">
        <title>Co-occurrence of chitin degradation, pigmentation and bioactivity in marine Pseudoalteromonas.</title>
        <authorList>
            <person name="Paulsen S."/>
            <person name="Gram L."/>
            <person name="Machado H."/>
        </authorList>
    </citation>
    <scope>NUCLEOTIDE SEQUENCE [LARGE SCALE GENOMIC DNA]</scope>
    <source>
        <strain evidence="1 2">S3898</strain>
    </source>
</reference>
<organism evidence="1 2">
    <name type="scientific">Pseudoalteromonas phenolica</name>
    <dbReference type="NCBI Taxonomy" id="161398"/>
    <lineage>
        <taxon>Bacteria</taxon>
        <taxon>Pseudomonadati</taxon>
        <taxon>Pseudomonadota</taxon>
        <taxon>Gammaproteobacteria</taxon>
        <taxon>Alteromonadales</taxon>
        <taxon>Pseudoalteromonadaceae</taxon>
        <taxon>Pseudoalteromonas</taxon>
    </lineage>
</organism>
<dbReference type="AlphaFoldDB" id="A0A4Q7IJT7"/>
<feature type="non-terminal residue" evidence="1">
    <location>
        <position position="1"/>
    </location>
</feature>
<accession>A0A4Q7IJT7</accession>
<gene>
    <name evidence="1" type="ORF">C1E23_21030</name>
</gene>
<name>A0A4Q7IJT7_9GAMM</name>
<proteinExistence type="predicted"/>
<comment type="caution">
    <text evidence="1">The sequence shown here is derived from an EMBL/GenBank/DDBJ whole genome shotgun (WGS) entry which is preliminary data.</text>
</comment>
<dbReference type="RefSeq" id="WP_206076517.1">
    <property type="nucleotide sequence ID" value="NZ_PPSX01000172.1"/>
</dbReference>
<sequence length="95" mass="10109">QRFNLGGNTSGVSGFVGDIAEIAIYKVKRTTVERIIIDNYLAAKYGQSLSANDFYNEDTSGGNFDHKVAGIGQASDGSNHSDSQGTGIVRCLTTF</sequence>
<protein>
    <submittedName>
        <fullName evidence="1">Uncharacterized protein</fullName>
    </submittedName>
</protein>